<gene>
    <name evidence="1" type="ORF">C474_13041</name>
</gene>
<evidence type="ECO:0000313" key="1">
    <source>
        <dbReference type="EMBL" id="ELZ29961.1"/>
    </source>
</evidence>
<dbReference type="Proteomes" id="UP000011513">
    <property type="component" value="Unassembled WGS sequence"/>
</dbReference>
<keyword evidence="1" id="KW-0378">Hydrolase</keyword>
<dbReference type="PANTHER" id="PTHR35336">
    <property type="entry name" value="ADENOSYLCOBINAMIDE AMIDOHYDROLASE"/>
    <property type="match status" value="1"/>
</dbReference>
<dbReference type="InParanoid" id="M0D359"/>
<keyword evidence="2" id="KW-1185">Reference proteome</keyword>
<dbReference type="PATRIC" id="fig|1227487.5.peg.2639"/>
<dbReference type="InterPro" id="IPR052209">
    <property type="entry name" value="CbiZ"/>
</dbReference>
<organism evidence="1 2">
    <name type="scientific">Halogeometricum pallidum JCM 14848</name>
    <dbReference type="NCBI Taxonomy" id="1227487"/>
    <lineage>
        <taxon>Archaea</taxon>
        <taxon>Methanobacteriati</taxon>
        <taxon>Methanobacteriota</taxon>
        <taxon>Stenosarchaea group</taxon>
        <taxon>Halobacteria</taxon>
        <taxon>Halobacteriales</taxon>
        <taxon>Haloferacaceae</taxon>
        <taxon>Halogeometricum</taxon>
    </lineage>
</organism>
<reference evidence="1 2" key="1">
    <citation type="journal article" date="2014" name="PLoS Genet.">
        <title>Phylogenetically driven sequencing of extremely halophilic archaea reveals strategies for static and dynamic osmo-response.</title>
        <authorList>
            <person name="Becker E.A."/>
            <person name="Seitzer P.M."/>
            <person name="Tritt A."/>
            <person name="Larsen D."/>
            <person name="Krusor M."/>
            <person name="Yao A.I."/>
            <person name="Wu D."/>
            <person name="Madern D."/>
            <person name="Eisen J.A."/>
            <person name="Darling A.E."/>
            <person name="Facciotti M.T."/>
        </authorList>
    </citation>
    <scope>NUCLEOTIDE SEQUENCE [LARGE SCALE GENOMIC DNA]</scope>
    <source>
        <strain evidence="1 2">JCM 14848</strain>
    </source>
</reference>
<comment type="caution">
    <text evidence="1">The sequence shown here is derived from an EMBL/GenBank/DDBJ whole genome shotgun (WGS) entry which is preliminary data.</text>
</comment>
<dbReference type="PANTHER" id="PTHR35336:SF5">
    <property type="entry name" value="ADENOSYLCOBINAMIDE AMIDOHYDROLASE"/>
    <property type="match status" value="1"/>
</dbReference>
<dbReference type="InterPro" id="IPR002808">
    <property type="entry name" value="AdoCbi_amidolase"/>
</dbReference>
<proteinExistence type="predicted"/>
<dbReference type="OrthoDB" id="157452at2157"/>
<protein>
    <submittedName>
        <fullName evidence="1">Adenosylcobinamide amidohydrolase</fullName>
    </submittedName>
</protein>
<accession>M0D359</accession>
<dbReference type="AlphaFoldDB" id="M0D359"/>
<dbReference type="eggNOG" id="arCOG01870">
    <property type="taxonomic scope" value="Archaea"/>
</dbReference>
<sequence length="266" mass="26766">MTGARDPDAGRDADPVFESVVRDGVCRFRRPGTRWLSTGHAGGRSAGPVAYNVSVPEGWDETDVDGYVERRLSAAGFEESGPTLLTGVSMRHARRARLVPVEAVVTAGVSNPAALPVDGDGASAARRDGRKSNDAHAGTVNVVVGTARALDAGALANLVAVAAEAKAATLLARTGFPGTTTDAVVAACDPGGEKAAYSGSATEVGSAARACVRDALSASLDSRYGGASEEDPGESDGIPASVADAAYGVVTDQRASVSAVLADENG</sequence>
<dbReference type="Pfam" id="PF01955">
    <property type="entry name" value="CbiZ"/>
    <property type="match status" value="1"/>
</dbReference>
<evidence type="ECO:0000313" key="2">
    <source>
        <dbReference type="Proteomes" id="UP000011513"/>
    </source>
</evidence>
<name>M0D359_HALPD</name>
<dbReference type="EMBL" id="AOIV01000027">
    <property type="protein sequence ID" value="ELZ29961.1"/>
    <property type="molecule type" value="Genomic_DNA"/>
</dbReference>
<dbReference type="GO" id="GO:0016787">
    <property type="term" value="F:hydrolase activity"/>
    <property type="evidence" value="ECO:0007669"/>
    <property type="project" value="UniProtKB-KW"/>
</dbReference>
<dbReference type="RefSeq" id="WP_008387397.1">
    <property type="nucleotide sequence ID" value="NZ_AOIV01000027.1"/>
</dbReference>